<evidence type="ECO:0008006" key="4">
    <source>
        <dbReference type="Google" id="ProtNLM"/>
    </source>
</evidence>
<gene>
    <name evidence="2" type="ORF">ACFYXQ_19150</name>
</gene>
<sequence>MGESLRIDADLASALATELSSIADATQQDLNQLRDALDREGECWGDDEPGHVFAEGYAPAAKNGLTSFQNLADNLRALGKNIGDATETIRNQDQLGAQQLRNQGSGSDYVAPQGTSPNQVGQQQPTTVPAATPTSGDTTSPTSATASPSPDATTGSGDIAAPGDTAVDPGSPVYQPNTGPDVPTTSPSVPSGPGIAPQAAGQQAPTSATETVAPQSSRAPQAVSSPDAASAAPKDTSAAPAGSSSRVSSSESPWSSAKASPQRNAPGTPWAPNSPGNPAPGQVLPPRRRAPGRIPPKPEPAARPKRGTAQPARVSVGPERTGGATARALADRHDLNLVGFDSGDIDGTTVQEIAAAVDAMLERHPFLVLAGIEITELTDGAVSRVVPAPTGRKAAGAKAGARILLDRATITDHDRLSEKIRTTTQSGESILEFEARPVYSTMIHAFGRIMEISAGPQVRGLAQRSLIAEYQRISGPWHGTETLAGVVGGYRRWRSQLSSRSFVDGRFHPRDALVAAFAEVELRGEHAGAPARVLHRLIVERASERANSP</sequence>
<keyword evidence="3" id="KW-1185">Reference proteome</keyword>
<name>A0ABW6S0S3_9NOCA</name>
<dbReference type="Proteomes" id="UP001601992">
    <property type="component" value="Unassembled WGS sequence"/>
</dbReference>
<evidence type="ECO:0000313" key="3">
    <source>
        <dbReference type="Proteomes" id="UP001601992"/>
    </source>
</evidence>
<feature type="compositionally biased region" description="Low complexity" evidence="1">
    <location>
        <begin position="178"/>
        <end position="205"/>
    </location>
</feature>
<dbReference type="RefSeq" id="WP_040832495.1">
    <property type="nucleotide sequence ID" value="NZ_JBIAQY010000006.1"/>
</dbReference>
<organism evidence="2 3">
    <name type="scientific">Nocardia jiangxiensis</name>
    <dbReference type="NCBI Taxonomy" id="282685"/>
    <lineage>
        <taxon>Bacteria</taxon>
        <taxon>Bacillati</taxon>
        <taxon>Actinomycetota</taxon>
        <taxon>Actinomycetes</taxon>
        <taxon>Mycobacteriales</taxon>
        <taxon>Nocardiaceae</taxon>
        <taxon>Nocardia</taxon>
    </lineage>
</organism>
<feature type="compositionally biased region" description="Low complexity" evidence="1">
    <location>
        <begin position="219"/>
        <end position="261"/>
    </location>
</feature>
<feature type="compositionally biased region" description="Low complexity" evidence="1">
    <location>
        <begin position="122"/>
        <end position="156"/>
    </location>
</feature>
<evidence type="ECO:0000256" key="1">
    <source>
        <dbReference type="SAM" id="MobiDB-lite"/>
    </source>
</evidence>
<proteinExistence type="predicted"/>
<comment type="caution">
    <text evidence="2">The sequence shown here is derived from an EMBL/GenBank/DDBJ whole genome shotgun (WGS) entry which is preliminary data.</text>
</comment>
<protein>
    <recommendedName>
        <fullName evidence="4">WXG100 family type VII secretion target</fullName>
    </recommendedName>
</protein>
<accession>A0ABW6S0S3</accession>
<dbReference type="EMBL" id="JBIAQY010000006">
    <property type="protein sequence ID" value="MFF3569896.1"/>
    <property type="molecule type" value="Genomic_DNA"/>
</dbReference>
<feature type="region of interest" description="Disordered" evidence="1">
    <location>
        <begin position="100"/>
        <end position="323"/>
    </location>
</feature>
<evidence type="ECO:0000313" key="2">
    <source>
        <dbReference type="EMBL" id="MFF3569896.1"/>
    </source>
</evidence>
<reference evidence="2 3" key="1">
    <citation type="submission" date="2024-10" db="EMBL/GenBank/DDBJ databases">
        <title>The Natural Products Discovery Center: Release of the First 8490 Sequenced Strains for Exploring Actinobacteria Biosynthetic Diversity.</title>
        <authorList>
            <person name="Kalkreuter E."/>
            <person name="Kautsar S.A."/>
            <person name="Yang D."/>
            <person name="Bader C.D."/>
            <person name="Teijaro C.N."/>
            <person name="Fluegel L."/>
            <person name="Davis C.M."/>
            <person name="Simpson J.R."/>
            <person name="Lauterbach L."/>
            <person name="Steele A.D."/>
            <person name="Gui C."/>
            <person name="Meng S."/>
            <person name="Li G."/>
            <person name="Viehrig K."/>
            <person name="Ye F."/>
            <person name="Su P."/>
            <person name="Kiefer A.F."/>
            <person name="Nichols A."/>
            <person name="Cepeda A.J."/>
            <person name="Yan W."/>
            <person name="Fan B."/>
            <person name="Jiang Y."/>
            <person name="Adhikari A."/>
            <person name="Zheng C.-J."/>
            <person name="Schuster L."/>
            <person name="Cowan T.M."/>
            <person name="Smanski M.J."/>
            <person name="Chevrette M.G."/>
            <person name="De Carvalho L.P.S."/>
            <person name="Shen B."/>
        </authorList>
    </citation>
    <scope>NUCLEOTIDE SEQUENCE [LARGE SCALE GENOMIC DNA]</scope>
    <source>
        <strain evidence="2 3">NPDC002593</strain>
    </source>
</reference>
<dbReference type="Gene3D" id="1.10.287.1060">
    <property type="entry name" value="ESAT-6-like"/>
    <property type="match status" value="1"/>
</dbReference>
<feature type="compositionally biased region" description="Polar residues" evidence="1">
    <location>
        <begin position="206"/>
        <end position="218"/>
    </location>
</feature>